<comment type="caution">
    <text evidence="2">The sequence shown here is derived from an EMBL/GenBank/DDBJ whole genome shotgun (WGS) entry which is preliminary data.</text>
</comment>
<protein>
    <submittedName>
        <fullName evidence="2">Uncharacterized protein</fullName>
    </submittedName>
</protein>
<dbReference type="AlphaFoldDB" id="A0A316AA69"/>
<evidence type="ECO:0000256" key="1">
    <source>
        <dbReference type="SAM" id="SignalP"/>
    </source>
</evidence>
<dbReference type="OrthoDB" id="1163828at2"/>
<keyword evidence="1" id="KW-0732">Signal</keyword>
<feature type="chain" id="PRO_5016336247" evidence="1">
    <location>
        <begin position="19"/>
        <end position="448"/>
    </location>
</feature>
<keyword evidence="3" id="KW-1185">Reference proteome</keyword>
<evidence type="ECO:0000313" key="3">
    <source>
        <dbReference type="Proteomes" id="UP000245880"/>
    </source>
</evidence>
<sequence length="448" mass="46878">MKKILILSLVLGSQLGWAQVKIGSNPTTITSTVNLEVEATDGSMTVVNADNGRVGLKTTTPTTLLQLGDNYSSFVDGTWGAKFQAKNNASGAASMKGFLEIYAQNPTGATNHNESFAQTWYARDANYTEGAGLVIFDPNNERFDFALSNGTNINRQTGISLHNNPGGTKKSYISLRTNSTIAMRIDSLQNVGIGTTNPLGRFHVDGAHDNNSTGAPTSGQQINDLIVLPDGKVGIGTTSPTVNLQIKGNTAGTSVSIQGPNLPGSGDVTLDMKGYRGSLAAPSNAINMGLYNSLGARIWNAVSITNNTTSGSNLFFDTAESHDLGLVTRMAITNTGNVGIGTTSPKSTLQVQGSIGGNIREITAGTVAENDYTLLVGGDITLPTPSSSNLGRFYHLVNQTGATHTITATFRDAGSAATTASIVLDATVGNKSITVQSDGNQWWIIARN</sequence>
<reference evidence="2 3" key="1">
    <citation type="submission" date="2018-03" db="EMBL/GenBank/DDBJ databases">
        <title>Genomic Encyclopedia of Archaeal and Bacterial Type Strains, Phase II (KMG-II): from individual species to whole genera.</title>
        <authorList>
            <person name="Goeker M."/>
        </authorList>
    </citation>
    <scope>NUCLEOTIDE SEQUENCE [LARGE SCALE GENOMIC DNA]</scope>
    <source>
        <strain evidence="2 3">DSM 100346</strain>
    </source>
</reference>
<gene>
    <name evidence="2" type="ORF">CLV98_11861</name>
</gene>
<proteinExistence type="predicted"/>
<dbReference type="RefSeq" id="WP_109677934.1">
    <property type="nucleotide sequence ID" value="NZ_QGDT01000018.1"/>
</dbReference>
<dbReference type="Proteomes" id="UP000245880">
    <property type="component" value="Unassembled WGS sequence"/>
</dbReference>
<accession>A0A316AA69</accession>
<organism evidence="2 3">
    <name type="scientific">Dyadobacter jejuensis</name>
    <dbReference type="NCBI Taxonomy" id="1082580"/>
    <lineage>
        <taxon>Bacteria</taxon>
        <taxon>Pseudomonadati</taxon>
        <taxon>Bacteroidota</taxon>
        <taxon>Cytophagia</taxon>
        <taxon>Cytophagales</taxon>
        <taxon>Spirosomataceae</taxon>
        <taxon>Dyadobacter</taxon>
    </lineage>
</organism>
<evidence type="ECO:0000313" key="2">
    <source>
        <dbReference type="EMBL" id="PWJ54299.1"/>
    </source>
</evidence>
<dbReference type="EMBL" id="QGDT01000018">
    <property type="protein sequence ID" value="PWJ54299.1"/>
    <property type="molecule type" value="Genomic_DNA"/>
</dbReference>
<feature type="signal peptide" evidence="1">
    <location>
        <begin position="1"/>
        <end position="18"/>
    </location>
</feature>
<name>A0A316AA69_9BACT</name>